<dbReference type="Gene3D" id="1.20.1740.10">
    <property type="entry name" value="Amino acid/polyamine transporter I"/>
    <property type="match status" value="1"/>
</dbReference>
<feature type="transmembrane region" description="Helical" evidence="9">
    <location>
        <begin position="168"/>
        <end position="190"/>
    </location>
</feature>
<keyword evidence="5 9" id="KW-0812">Transmembrane</keyword>
<evidence type="ECO:0000256" key="3">
    <source>
        <dbReference type="ARBA" id="ARBA00021069"/>
    </source>
</evidence>
<dbReference type="InterPro" id="IPR002293">
    <property type="entry name" value="AA/rel_permease1"/>
</dbReference>
<feature type="transmembrane region" description="Helical" evidence="9">
    <location>
        <begin position="44"/>
        <end position="77"/>
    </location>
</feature>
<feature type="transmembrane region" description="Helical" evidence="9">
    <location>
        <begin position="133"/>
        <end position="156"/>
    </location>
</feature>
<feature type="transmembrane region" description="Helical" evidence="9">
    <location>
        <begin position="281"/>
        <end position="304"/>
    </location>
</feature>
<keyword evidence="4" id="KW-1003">Cell membrane</keyword>
<name>A0ABS7T4E8_9GAMM</name>
<evidence type="ECO:0000256" key="5">
    <source>
        <dbReference type="ARBA" id="ARBA00022692"/>
    </source>
</evidence>
<feature type="transmembrane region" description="Helical" evidence="9">
    <location>
        <begin position="334"/>
        <end position="354"/>
    </location>
</feature>
<evidence type="ECO:0000256" key="6">
    <source>
        <dbReference type="ARBA" id="ARBA00022989"/>
    </source>
</evidence>
<dbReference type="EMBL" id="JAINZW010000002">
    <property type="protein sequence ID" value="MBZ4038751.1"/>
    <property type="molecule type" value="Genomic_DNA"/>
</dbReference>
<keyword evidence="6 9" id="KW-1133">Transmembrane helix</keyword>
<comment type="subcellular location">
    <subcellularLocation>
        <location evidence="1">Cell membrane</location>
        <topology evidence="1">Multi-pass membrane protein</topology>
    </subcellularLocation>
</comment>
<feature type="transmembrane region" description="Helical" evidence="9">
    <location>
        <begin position="393"/>
        <end position="414"/>
    </location>
</feature>
<comment type="caution">
    <text evidence="10">The sequence shown here is derived from an EMBL/GenBank/DDBJ whole genome shotgun (WGS) entry which is preliminary data.</text>
</comment>
<evidence type="ECO:0000256" key="8">
    <source>
        <dbReference type="ARBA" id="ARBA00045636"/>
    </source>
</evidence>
<dbReference type="PANTHER" id="PTHR42770">
    <property type="entry name" value="AMINO ACID TRANSPORTER-RELATED"/>
    <property type="match status" value="1"/>
</dbReference>
<reference evidence="10 11" key="1">
    <citation type="submission" date="2021-09" db="EMBL/GenBank/DDBJ databases">
        <title>Lysobacter sp. 13A isolated from the river sediment.</title>
        <authorList>
            <person name="Liu H."/>
            <person name="Li S."/>
            <person name="Mao S."/>
        </authorList>
    </citation>
    <scope>NUCLEOTIDE SEQUENCE [LARGE SCALE GENOMIC DNA]</scope>
    <source>
        <strain evidence="10 11">13A</strain>
    </source>
</reference>
<feature type="transmembrane region" description="Helical" evidence="9">
    <location>
        <begin position="420"/>
        <end position="437"/>
    </location>
</feature>
<evidence type="ECO:0000256" key="9">
    <source>
        <dbReference type="SAM" id="Phobius"/>
    </source>
</evidence>
<evidence type="ECO:0000256" key="4">
    <source>
        <dbReference type="ARBA" id="ARBA00022475"/>
    </source>
</evidence>
<organism evidence="10 11">
    <name type="scientific">Novilysobacter selenitireducens</name>
    <dbReference type="NCBI Taxonomy" id="2872639"/>
    <lineage>
        <taxon>Bacteria</taxon>
        <taxon>Pseudomonadati</taxon>
        <taxon>Pseudomonadota</taxon>
        <taxon>Gammaproteobacteria</taxon>
        <taxon>Lysobacterales</taxon>
        <taxon>Lysobacteraceae</taxon>
        <taxon>Novilysobacter</taxon>
    </lineage>
</organism>
<evidence type="ECO:0000256" key="7">
    <source>
        <dbReference type="ARBA" id="ARBA00023136"/>
    </source>
</evidence>
<dbReference type="Proteomes" id="UP001430954">
    <property type="component" value="Unassembled WGS sequence"/>
</dbReference>
<dbReference type="PANTHER" id="PTHR42770:SF18">
    <property type="entry name" value="ARGININE_AGMATINE ANTIPORTER"/>
    <property type="match status" value="1"/>
</dbReference>
<feature type="transmembrane region" description="Helical" evidence="9">
    <location>
        <begin position="210"/>
        <end position="229"/>
    </location>
</feature>
<dbReference type="InterPro" id="IPR050367">
    <property type="entry name" value="APC_superfamily"/>
</dbReference>
<evidence type="ECO:0000256" key="2">
    <source>
        <dbReference type="ARBA" id="ARBA00008220"/>
    </source>
</evidence>
<keyword evidence="7 9" id="KW-0472">Membrane</keyword>
<keyword evidence="11" id="KW-1185">Reference proteome</keyword>
<accession>A0ABS7T4E8</accession>
<gene>
    <name evidence="10" type="ORF">K6753_04325</name>
</gene>
<protein>
    <recommendedName>
        <fullName evidence="3">Arginine/agmatine antiporter</fullName>
    </recommendedName>
</protein>
<feature type="transmembrane region" description="Helical" evidence="9">
    <location>
        <begin position="360"/>
        <end position="381"/>
    </location>
</feature>
<evidence type="ECO:0000313" key="11">
    <source>
        <dbReference type="Proteomes" id="UP001430954"/>
    </source>
</evidence>
<sequence>MSQPHASPPHRAPAGVDPSTGLVRAVGRWQIVGLSINDVVGSGIYLLPAAAALLLGGASLWAILAAGLAVTLLVLCYAQASSHFDQPGGAYLYAREAFGPFAGFLTGWMTLITRVTVAAALSNGLALAVSLFWPWAASGIGHAAIVIGSLGLLTWLNLVGVRTAARAGVALTIAKLLPLLFFVVVGLAYMDWSAVRLEGLPLDEPARLGEAALLLLFAYAGFENTPAAAGEYRDPRRDVPFALVAMIALVTALYVLVQLVAQGTLPTLAQSETPLAEAAAGFAGNGAALLLTVGAAISILGTNFNTMLFGPRYMYALAMDGYLPRGLARLHPRWRTPVVAIVLQAALAVLLALTGSFVQLALLSVIARLFAYVATACAAIALQRRHPDRPGALRLPGGPLIPVAAIVLSLALLASASAGNLLMGAAALALGAVVYAFRRPPLVDPAAP</sequence>
<dbReference type="RefSeq" id="WP_223674962.1">
    <property type="nucleotide sequence ID" value="NZ_JAINZW010000002.1"/>
</dbReference>
<evidence type="ECO:0000256" key="1">
    <source>
        <dbReference type="ARBA" id="ARBA00004651"/>
    </source>
</evidence>
<evidence type="ECO:0000313" key="10">
    <source>
        <dbReference type="EMBL" id="MBZ4038751.1"/>
    </source>
</evidence>
<comment type="function">
    <text evidence="8">Major component of the acid-resistance (AR) system allowing enteric pathogens to survive the acidic environment in the stomach. Exchanges extracellular arginine for its intracellular decarboxylation product agmatine (Agm) thereby expelling intracellular protons. Probably undergoes several conformational states in order to translocate the substrate across the membrane; keeps the substrate accessible to only 1 side of the membrane at a time by opening and closing 3 membrane-internal gates.</text>
</comment>
<feature type="transmembrane region" description="Helical" evidence="9">
    <location>
        <begin position="98"/>
        <end position="121"/>
    </location>
</feature>
<comment type="similarity">
    <text evidence="2">Belongs to the amino acid-polyamine-organocation (APC) superfamily. Basic amino acid/polyamine antiporter (APA) (TC 2.A.3.2) family.</text>
</comment>
<dbReference type="Pfam" id="PF13520">
    <property type="entry name" value="AA_permease_2"/>
    <property type="match status" value="1"/>
</dbReference>
<feature type="transmembrane region" description="Helical" evidence="9">
    <location>
        <begin position="241"/>
        <end position="261"/>
    </location>
</feature>
<dbReference type="PIRSF" id="PIRSF006060">
    <property type="entry name" value="AA_transporter"/>
    <property type="match status" value="1"/>
</dbReference>
<proteinExistence type="inferred from homology"/>